<dbReference type="Gene3D" id="3.40.50.1000">
    <property type="entry name" value="HAD superfamily/HAD-like"/>
    <property type="match status" value="1"/>
</dbReference>
<gene>
    <name evidence="1" type="ORF">NCCP691_33870</name>
</gene>
<comment type="caution">
    <text evidence="1">The sequence shown here is derived from an EMBL/GenBank/DDBJ whole genome shotgun (WGS) entry which is preliminary data.</text>
</comment>
<evidence type="ECO:0000313" key="2">
    <source>
        <dbReference type="Proteomes" id="UP000887222"/>
    </source>
</evidence>
<dbReference type="PANTHER" id="PTHR43434:SF13">
    <property type="entry name" value="PHOSPHOGLYCOLATE PHOSPHATASE"/>
    <property type="match status" value="1"/>
</dbReference>
<dbReference type="RefSeq" id="WP_220809791.1">
    <property type="nucleotide sequence ID" value="NZ_BPMK01000016.1"/>
</dbReference>
<accession>A0ABQ4Q860</accession>
<sequence length="212" mass="23406">MNNPPVRYPLAIFDFDGTLADSFPFFIANFNRIADRHRFSRIREEEIEALRGCGARELMARLGIPFWKLPLIARSFITLMKDNQAAISLFDGVPSALSCLARRDVTLALVSSNSHANVTGILGHHCRHFRYVDCGASVFGKAARLRKILRTAGVPPGQAIYIGDQPTDCEAAHAADMAFGLVSWGYGSAHAFRGFRPQAHFDQVKDLCRIAG</sequence>
<dbReference type="Gene3D" id="1.10.150.240">
    <property type="entry name" value="Putative phosphatase, domain 2"/>
    <property type="match status" value="1"/>
</dbReference>
<dbReference type="SUPFAM" id="SSF56784">
    <property type="entry name" value="HAD-like"/>
    <property type="match status" value="1"/>
</dbReference>
<organism evidence="1 2">
    <name type="scientific">Noviherbaspirillum aridicola</name>
    <dbReference type="NCBI Taxonomy" id="2849687"/>
    <lineage>
        <taxon>Bacteria</taxon>
        <taxon>Pseudomonadati</taxon>
        <taxon>Pseudomonadota</taxon>
        <taxon>Betaproteobacteria</taxon>
        <taxon>Burkholderiales</taxon>
        <taxon>Oxalobacteraceae</taxon>
        <taxon>Noviherbaspirillum</taxon>
    </lineage>
</organism>
<dbReference type="Pfam" id="PF13419">
    <property type="entry name" value="HAD_2"/>
    <property type="match status" value="1"/>
</dbReference>
<dbReference type="PANTHER" id="PTHR43434">
    <property type="entry name" value="PHOSPHOGLYCOLATE PHOSPHATASE"/>
    <property type="match status" value="1"/>
</dbReference>
<dbReference type="InterPro" id="IPR041492">
    <property type="entry name" value="HAD_2"/>
</dbReference>
<dbReference type="Proteomes" id="UP000887222">
    <property type="component" value="Unassembled WGS sequence"/>
</dbReference>
<proteinExistence type="predicted"/>
<dbReference type="SFLD" id="SFLDS00003">
    <property type="entry name" value="Haloacid_Dehalogenase"/>
    <property type="match status" value="1"/>
</dbReference>
<dbReference type="InterPro" id="IPR036412">
    <property type="entry name" value="HAD-like_sf"/>
</dbReference>
<protein>
    <submittedName>
        <fullName evidence="1">Phosphoglycolate phosphatase</fullName>
    </submittedName>
</protein>
<dbReference type="InterPro" id="IPR023214">
    <property type="entry name" value="HAD_sf"/>
</dbReference>
<dbReference type="InterPro" id="IPR023198">
    <property type="entry name" value="PGP-like_dom2"/>
</dbReference>
<reference evidence="1 2" key="1">
    <citation type="journal article" date="2022" name="Int. J. Syst. Evol. Microbiol.">
        <title>Noviherbaspirillum aridicola sp. nov., isolated from an arid soil in Pakistan.</title>
        <authorList>
            <person name="Khan I.U."/>
            <person name="Saqib M."/>
            <person name="Amin A."/>
            <person name="Hussain F."/>
            <person name="Li L."/>
            <person name="Liu Y.H."/>
            <person name="Fang B.Z."/>
            <person name="Ahmed I."/>
            <person name="Li W.J."/>
        </authorList>
    </citation>
    <scope>NUCLEOTIDE SEQUENCE [LARGE SCALE GENOMIC DNA]</scope>
    <source>
        <strain evidence="1 2">NCCP-691</strain>
    </source>
</reference>
<evidence type="ECO:0000313" key="1">
    <source>
        <dbReference type="EMBL" id="GIZ53373.1"/>
    </source>
</evidence>
<dbReference type="EMBL" id="BPMK01000016">
    <property type="protein sequence ID" value="GIZ53373.1"/>
    <property type="molecule type" value="Genomic_DNA"/>
</dbReference>
<dbReference type="SFLD" id="SFLDG01129">
    <property type="entry name" value="C1.5:_HAD__Beta-PGM__Phosphata"/>
    <property type="match status" value="1"/>
</dbReference>
<dbReference type="InterPro" id="IPR050155">
    <property type="entry name" value="HAD-like_hydrolase_sf"/>
</dbReference>
<keyword evidence="2" id="KW-1185">Reference proteome</keyword>
<name>A0ABQ4Q860_9BURK</name>